<keyword evidence="3" id="KW-0540">Nuclease</keyword>
<dbReference type="Proteomes" id="UP001652620">
    <property type="component" value="Unplaced"/>
</dbReference>
<dbReference type="AlphaFoldDB" id="A0A034VMA1"/>
<dbReference type="GeneID" id="105227586"/>
<dbReference type="Pfam" id="PF15870">
    <property type="entry name" value="EloA-BP1"/>
    <property type="match status" value="1"/>
</dbReference>
<keyword evidence="7" id="KW-0175">Coiled coil</keyword>
<dbReference type="FunFam" id="3.30.420.10:FF:000019">
    <property type="entry name" value="RNA exonuclease NEF-sp"/>
    <property type="match status" value="1"/>
</dbReference>
<feature type="region of interest" description="Disordered" evidence="8">
    <location>
        <begin position="178"/>
        <end position="326"/>
    </location>
</feature>
<comment type="similarity">
    <text evidence="2">Belongs to the REXO1/REXO3 family.</text>
</comment>
<dbReference type="RefSeq" id="XP_011205305.1">
    <property type="nucleotide sequence ID" value="XM_011207003.3"/>
</dbReference>
<sequence>MLPSLGLFKGFPCPYFTGTISNNQNTGTQSCQRPYCHFKHVRKDENQTTNNVSVPDYKPSPKLLPLPTITKSKPKLEYQPEKPALNASPSKPPLAFELRAPIYIPATCKNDDNELFSLNLDDCEEELNELGEILETEVVKDVKQNGEIPPNTRTEGNQNKINNAEEANIIISKKDVISNEEKKSSRRSSKDIKQKKETPIIKETSLNKESRLKIISKEENKNIHKTENRKHKESRHEENSKKDDRRHKHEKDYKNTSSSKSSSSKSRPSSTLSEVKEGSKHRSSSKKSSKSNHSSSNKIHREIKLSSPVDPISPHTSTESTEQFPITEEINKECQMIYEQLEKDFASMHKDNNGELKSSINESKALKRHQSQEDEYVTNSLQKKRVAYHNADKLKVQSPLLLRKPDHIRNAMQAIFNRQSAMHRKREEEATVAETAVREAEEKVREATEALRKAKEKSQSQLTPLIPKSYLTPPPRITRTIAPVANIIALERAKKKVEELRAGKQPAFTPAQTTKKGERVAHKITAALATKEAIKPAKPPVLEANSSKISFNIRMQYYEMMVKHCLAIYPNMADAWERAQTEELAVLKKCNTPVIYKSSALLAINKLRKEATDSGNKPADTNRMLSHEVILAGKLAKTNTWSVQKKIRSDASDGNEPFDKLPGDKAYDMVYELRLTEEQLASNGFPRPGNGPGIAIITSTRPSRRPNVDERYCSRCGKVFNLKIYDEICVDECNYHPKSAGYRRGFADNHHRCCQQPAGTPGCSYANYHVADYVDYDNLTGYITTIKKDADYIPTKKDIYALDCEMCYTTMGIELTRVTVVDINGRTVYDALVKPENKIVDYNTVYSGITEAMLKCETRTLRDVQAILMSMFHSKTILVGHSLDSDLKALKLIHSVVVDTSVLFPHKMGPPKKRALKTLCIENLKRIIQENEAGHDSAEDAEVCIQLVKFYLRNKIS</sequence>
<evidence type="ECO:0000259" key="9">
    <source>
        <dbReference type="SMART" id="SM00479"/>
    </source>
</evidence>
<feature type="coiled-coil region" evidence="7">
    <location>
        <begin position="423"/>
        <end position="457"/>
    </location>
</feature>
<dbReference type="Gene3D" id="3.30.420.10">
    <property type="entry name" value="Ribonuclease H-like superfamily/Ribonuclease H"/>
    <property type="match status" value="1"/>
</dbReference>
<dbReference type="OMA" id="NIRMQYY"/>
<evidence type="ECO:0000256" key="8">
    <source>
        <dbReference type="SAM" id="MobiDB-lite"/>
    </source>
</evidence>
<evidence type="ECO:0000313" key="10">
    <source>
        <dbReference type="EMBL" id="JAC44466.1"/>
    </source>
</evidence>
<feature type="domain" description="Exonuclease" evidence="9">
    <location>
        <begin position="798"/>
        <end position="957"/>
    </location>
</feature>
<name>A0A034VMA1_BACDO</name>
<dbReference type="OrthoDB" id="206335at2759"/>
<dbReference type="CDD" id="cd06145">
    <property type="entry name" value="REX1_like"/>
    <property type="match status" value="1"/>
</dbReference>
<dbReference type="InterPro" id="IPR047021">
    <property type="entry name" value="REXO1/3/4-like"/>
</dbReference>
<feature type="compositionally biased region" description="Basic and acidic residues" evidence="8">
    <location>
        <begin position="178"/>
        <end position="226"/>
    </location>
</feature>
<dbReference type="GO" id="GO:0003676">
    <property type="term" value="F:nucleic acid binding"/>
    <property type="evidence" value="ECO:0007669"/>
    <property type="project" value="InterPro"/>
</dbReference>
<feature type="region of interest" description="Disordered" evidence="8">
    <location>
        <begin position="144"/>
        <end position="166"/>
    </location>
</feature>
<feature type="compositionally biased region" description="Basic residues" evidence="8">
    <location>
        <begin position="281"/>
        <end position="290"/>
    </location>
</feature>
<evidence type="ECO:0000313" key="12">
    <source>
        <dbReference type="RefSeq" id="XP_011205305.1"/>
    </source>
</evidence>
<feature type="compositionally biased region" description="Basic and acidic residues" evidence="8">
    <location>
        <begin position="234"/>
        <end position="243"/>
    </location>
</feature>
<reference evidence="12" key="2">
    <citation type="submission" date="2022-04" db="UniProtKB">
        <authorList>
            <consortium name="RefSeq"/>
        </authorList>
    </citation>
    <scope>IDENTIFICATION</scope>
    <source>
        <strain evidence="12">Punador</strain>
    </source>
</reference>
<dbReference type="KEGG" id="bdr:105227586"/>
<evidence type="ECO:0000256" key="7">
    <source>
        <dbReference type="SAM" id="Coils"/>
    </source>
</evidence>
<evidence type="ECO:0000256" key="6">
    <source>
        <dbReference type="ARBA" id="ARBA00023242"/>
    </source>
</evidence>
<dbReference type="PANTHER" id="PTHR12801">
    <property type="entry name" value="RNA EXONUCLEASE REXO1 / RECO3 FAMILY MEMBER-RELATED"/>
    <property type="match status" value="1"/>
</dbReference>
<evidence type="ECO:0000256" key="1">
    <source>
        <dbReference type="ARBA" id="ARBA00004123"/>
    </source>
</evidence>
<dbReference type="SUPFAM" id="SSF53098">
    <property type="entry name" value="Ribonuclease H-like"/>
    <property type="match status" value="1"/>
</dbReference>
<proteinExistence type="inferred from homology"/>
<dbReference type="InterPro" id="IPR036397">
    <property type="entry name" value="RNaseH_sf"/>
</dbReference>
<evidence type="ECO:0000256" key="4">
    <source>
        <dbReference type="ARBA" id="ARBA00022801"/>
    </source>
</evidence>
<feature type="compositionally biased region" description="Low complexity" evidence="8">
    <location>
        <begin position="256"/>
        <end position="273"/>
    </location>
</feature>
<protein>
    <submittedName>
        <fullName evidence="12">RNA exonuclease 1 homolog</fullName>
    </submittedName>
    <submittedName>
        <fullName evidence="10">RNA exonuclease 1-like protein</fullName>
    </submittedName>
</protein>
<dbReference type="GO" id="GO:0005634">
    <property type="term" value="C:nucleus"/>
    <property type="evidence" value="ECO:0007669"/>
    <property type="project" value="UniProtKB-SubCell"/>
</dbReference>
<evidence type="ECO:0000313" key="11">
    <source>
        <dbReference type="Proteomes" id="UP001652620"/>
    </source>
</evidence>
<dbReference type="SMART" id="SM00479">
    <property type="entry name" value="EXOIII"/>
    <property type="match status" value="1"/>
</dbReference>
<keyword evidence="11" id="KW-1185">Reference proteome</keyword>
<dbReference type="PANTHER" id="PTHR12801:SF115">
    <property type="entry name" value="FI18136P1-RELATED"/>
    <property type="match status" value="1"/>
</dbReference>
<evidence type="ECO:0000256" key="3">
    <source>
        <dbReference type="ARBA" id="ARBA00022722"/>
    </source>
</evidence>
<dbReference type="InterPro" id="IPR012337">
    <property type="entry name" value="RNaseH-like_sf"/>
</dbReference>
<feature type="compositionally biased region" description="Polar residues" evidence="8">
    <location>
        <begin position="314"/>
        <end position="324"/>
    </location>
</feature>
<dbReference type="GO" id="GO:0004527">
    <property type="term" value="F:exonuclease activity"/>
    <property type="evidence" value="ECO:0007669"/>
    <property type="project" value="UniProtKB-KW"/>
</dbReference>
<gene>
    <name evidence="10" type="primary">REXO1</name>
    <name evidence="12" type="synonym">LOC105227586</name>
</gene>
<comment type="subcellular location">
    <subcellularLocation>
        <location evidence="1">Nucleus</location>
    </subcellularLocation>
</comment>
<dbReference type="InterPro" id="IPR031736">
    <property type="entry name" value="REXO1-like_dom"/>
</dbReference>
<dbReference type="InterPro" id="IPR034922">
    <property type="entry name" value="REX1-like_exo"/>
</dbReference>
<keyword evidence="4" id="KW-0378">Hydrolase</keyword>
<evidence type="ECO:0000256" key="2">
    <source>
        <dbReference type="ARBA" id="ARBA00006357"/>
    </source>
</evidence>
<organism evidence="10">
    <name type="scientific">Bactrocera dorsalis</name>
    <name type="common">Oriental fruit fly</name>
    <name type="synonym">Dacus dorsalis</name>
    <dbReference type="NCBI Taxonomy" id="27457"/>
    <lineage>
        <taxon>Eukaryota</taxon>
        <taxon>Metazoa</taxon>
        <taxon>Ecdysozoa</taxon>
        <taxon>Arthropoda</taxon>
        <taxon>Hexapoda</taxon>
        <taxon>Insecta</taxon>
        <taxon>Pterygota</taxon>
        <taxon>Neoptera</taxon>
        <taxon>Endopterygota</taxon>
        <taxon>Diptera</taxon>
        <taxon>Brachycera</taxon>
        <taxon>Muscomorpha</taxon>
        <taxon>Tephritoidea</taxon>
        <taxon>Tephritidae</taxon>
        <taxon>Bactrocera</taxon>
        <taxon>Bactrocera</taxon>
    </lineage>
</organism>
<dbReference type="EMBL" id="GAKP01014486">
    <property type="protein sequence ID" value="JAC44466.1"/>
    <property type="molecule type" value="Transcribed_RNA"/>
</dbReference>
<keyword evidence="6" id="KW-0539">Nucleus</keyword>
<accession>A0A034VMA1</accession>
<feature type="region of interest" description="Disordered" evidence="8">
    <location>
        <begin position="47"/>
        <end position="66"/>
    </location>
</feature>
<reference evidence="10" key="1">
    <citation type="journal article" date="2014" name="BMC Genomics">
        <title>Characterizing the developmental transcriptome of the oriental fruit fly, Bactrocera dorsalis (Diptera: Tephritidae) through comparative genomic analysis with Drosophila melanogaster utilizing modENCODE datasets.</title>
        <authorList>
            <person name="Geib S.M."/>
            <person name="Calla B."/>
            <person name="Hall B."/>
            <person name="Hou S."/>
            <person name="Manoukis N.C."/>
        </authorList>
    </citation>
    <scope>NUCLEOTIDE SEQUENCE</scope>
    <source>
        <strain evidence="10">Punador</strain>
    </source>
</reference>
<keyword evidence="5 10" id="KW-0269">Exonuclease</keyword>
<dbReference type="InterPro" id="IPR013520">
    <property type="entry name" value="Ribonucl_H"/>
</dbReference>
<evidence type="ECO:0000256" key="5">
    <source>
        <dbReference type="ARBA" id="ARBA00022839"/>
    </source>
</evidence>